<proteinExistence type="predicted"/>
<accession>A0ABS9L874</accession>
<organism evidence="1 2">
    <name type="scientific">Arthrobacter hankyongi</name>
    <dbReference type="NCBI Taxonomy" id="2904801"/>
    <lineage>
        <taxon>Bacteria</taxon>
        <taxon>Bacillati</taxon>
        <taxon>Actinomycetota</taxon>
        <taxon>Actinomycetes</taxon>
        <taxon>Micrococcales</taxon>
        <taxon>Micrococcaceae</taxon>
        <taxon>Arthrobacter</taxon>
    </lineage>
</organism>
<evidence type="ECO:0000313" key="2">
    <source>
        <dbReference type="Proteomes" id="UP001165368"/>
    </source>
</evidence>
<comment type="caution">
    <text evidence="1">The sequence shown here is derived from an EMBL/GenBank/DDBJ whole genome shotgun (WGS) entry which is preliminary data.</text>
</comment>
<keyword evidence="2" id="KW-1185">Reference proteome</keyword>
<dbReference type="EMBL" id="JAKLTQ010000009">
    <property type="protein sequence ID" value="MCG2622883.1"/>
    <property type="molecule type" value="Genomic_DNA"/>
</dbReference>
<dbReference type="Proteomes" id="UP001165368">
    <property type="component" value="Unassembled WGS sequence"/>
</dbReference>
<sequence>MNQPPGQTGHPGSMPIALLRRIAAAKPAAAAGERCEMCGTAIADPHQHVVDLQSRAILCTCRPCYLLFTDSTAQLRYRSVPERYLSFPDFELGPGQWDELEIPVGLAFFFRSSTLNRSVAFYPGPAGATESELPLAAWDAVLARNPGLSLAADDTEALLIRGPGPGLPQALCYLVPVDACYELVGQLRRVWHGFDGGGQARTALAAFFEQIGSRSRPVSARRGESAEGTVR</sequence>
<protein>
    <submittedName>
        <fullName evidence="1">DUF5947 family protein</fullName>
    </submittedName>
</protein>
<dbReference type="InterPro" id="IPR045991">
    <property type="entry name" value="DUF5947"/>
</dbReference>
<gene>
    <name evidence="1" type="ORF">LVY72_13335</name>
</gene>
<name>A0ABS9L874_9MICC</name>
<dbReference type="RefSeq" id="WP_237821629.1">
    <property type="nucleotide sequence ID" value="NZ_JAKLTQ010000009.1"/>
</dbReference>
<evidence type="ECO:0000313" key="1">
    <source>
        <dbReference type="EMBL" id="MCG2622883.1"/>
    </source>
</evidence>
<reference evidence="1" key="1">
    <citation type="submission" date="2022-01" db="EMBL/GenBank/DDBJ databases">
        <authorList>
            <person name="Jo J.-H."/>
            <person name="Im W.-T."/>
        </authorList>
    </citation>
    <scope>NUCLEOTIDE SEQUENCE</scope>
    <source>
        <strain evidence="1">I2-34</strain>
    </source>
</reference>
<dbReference type="Pfam" id="PF19372">
    <property type="entry name" value="DUF5947"/>
    <property type="match status" value="1"/>
</dbReference>